<evidence type="ECO:0000313" key="2">
    <source>
        <dbReference type="EMBL" id="RCN25041.1"/>
    </source>
</evidence>
<evidence type="ECO:0000313" key="3">
    <source>
        <dbReference type="Proteomes" id="UP000252519"/>
    </source>
</evidence>
<dbReference type="AlphaFoldDB" id="A0A368EYX5"/>
<keyword evidence="1" id="KW-1133">Transmembrane helix</keyword>
<sequence length="135" mass="15376">MDTSLTSHFSNSTGSPILFGLTFDQIWQLQLTVPILLAVLTFPLLNFKSPTFFTKFNVLGTIAVMYLLIFNGARLIKCGITWDFRNSSSPHYVEKFSWNFPALTGMLTMSYFIHNAIITILRNQRNPRNNVSAHL</sequence>
<feature type="transmembrane region" description="Helical" evidence="1">
    <location>
        <begin position="26"/>
        <end position="45"/>
    </location>
</feature>
<dbReference type="STRING" id="29170.A0A368EYX5"/>
<dbReference type="EMBL" id="JOJR01014607">
    <property type="protein sequence ID" value="RCN25041.1"/>
    <property type="molecule type" value="Genomic_DNA"/>
</dbReference>
<evidence type="ECO:0008006" key="4">
    <source>
        <dbReference type="Google" id="ProtNLM"/>
    </source>
</evidence>
<accession>A0A368EYX5</accession>
<organism evidence="2 3">
    <name type="scientific">Ancylostoma caninum</name>
    <name type="common">Dog hookworm</name>
    <dbReference type="NCBI Taxonomy" id="29170"/>
    <lineage>
        <taxon>Eukaryota</taxon>
        <taxon>Metazoa</taxon>
        <taxon>Ecdysozoa</taxon>
        <taxon>Nematoda</taxon>
        <taxon>Chromadorea</taxon>
        <taxon>Rhabditida</taxon>
        <taxon>Rhabditina</taxon>
        <taxon>Rhabditomorpha</taxon>
        <taxon>Strongyloidea</taxon>
        <taxon>Ancylostomatidae</taxon>
        <taxon>Ancylostomatinae</taxon>
        <taxon>Ancylostoma</taxon>
    </lineage>
</organism>
<dbReference type="OrthoDB" id="294730at2759"/>
<name>A0A368EYX5_ANCCA</name>
<keyword evidence="1" id="KW-0472">Membrane</keyword>
<gene>
    <name evidence="2" type="ORF">ANCCAN_29249</name>
</gene>
<keyword evidence="1" id="KW-0812">Transmembrane</keyword>
<reference evidence="2 3" key="1">
    <citation type="submission" date="2014-10" db="EMBL/GenBank/DDBJ databases">
        <title>Draft genome of the hookworm Ancylostoma caninum.</title>
        <authorList>
            <person name="Mitreva M."/>
        </authorList>
    </citation>
    <scope>NUCLEOTIDE SEQUENCE [LARGE SCALE GENOMIC DNA]</scope>
    <source>
        <strain evidence="2 3">Baltimore</strain>
    </source>
</reference>
<comment type="caution">
    <text evidence="2">The sequence shown here is derived from an EMBL/GenBank/DDBJ whole genome shotgun (WGS) entry which is preliminary data.</text>
</comment>
<proteinExistence type="predicted"/>
<feature type="non-terminal residue" evidence="2">
    <location>
        <position position="135"/>
    </location>
</feature>
<evidence type="ECO:0000256" key="1">
    <source>
        <dbReference type="SAM" id="Phobius"/>
    </source>
</evidence>
<feature type="transmembrane region" description="Helical" evidence="1">
    <location>
        <begin position="57"/>
        <end position="76"/>
    </location>
</feature>
<protein>
    <recommendedName>
        <fullName evidence="4">Amino acid transporter transmembrane domain-containing protein</fullName>
    </recommendedName>
</protein>
<keyword evidence="3" id="KW-1185">Reference proteome</keyword>
<feature type="transmembrane region" description="Helical" evidence="1">
    <location>
        <begin position="96"/>
        <end position="121"/>
    </location>
</feature>
<dbReference type="Proteomes" id="UP000252519">
    <property type="component" value="Unassembled WGS sequence"/>
</dbReference>